<dbReference type="PANTHER" id="PTHR11136:SF0">
    <property type="entry name" value="DIHYDROFOLATE SYNTHETASE-RELATED"/>
    <property type="match status" value="1"/>
</dbReference>
<evidence type="ECO:0000256" key="17">
    <source>
        <dbReference type="ARBA" id="ARBA00047493"/>
    </source>
</evidence>
<comment type="function">
    <text evidence="1">Functions in two distinct reactions of the de novo folate biosynthetic pathway. Catalyzes the addition of a glutamate residue to dihydropteroate (7,8-dihydropteroate or H2Pte) to form dihydrofolate (7,8-dihydrofolate monoglutamate or H2Pte-Glu). Also catalyzes successive additions of L-glutamate to tetrahydrofolate or 10-formyltetrahydrofolate or 5,10-methylenetetrahydrofolate, leading to folylpolyglutamate derivatives.</text>
</comment>
<evidence type="ECO:0000256" key="3">
    <source>
        <dbReference type="ARBA" id="ARBA00005150"/>
    </source>
</evidence>
<name>A0A7R6PN21_9GAMM</name>
<gene>
    <name evidence="24" type="primary">folC</name>
    <name evidence="24" type="ORF">AMJAP_1789</name>
</gene>
<evidence type="ECO:0000256" key="1">
    <source>
        <dbReference type="ARBA" id="ARBA00002714"/>
    </source>
</evidence>
<evidence type="ECO:0000256" key="18">
    <source>
        <dbReference type="ARBA" id="ARBA00047808"/>
    </source>
</evidence>
<evidence type="ECO:0000256" key="5">
    <source>
        <dbReference type="ARBA" id="ARBA00013023"/>
    </source>
</evidence>
<dbReference type="KEGG" id="ajp:AMJAP_1789"/>
<dbReference type="GO" id="GO:0005737">
    <property type="term" value="C:cytoplasm"/>
    <property type="evidence" value="ECO:0007669"/>
    <property type="project" value="TreeGrafter"/>
</dbReference>
<keyword evidence="25" id="KW-1185">Reference proteome</keyword>
<sequence>MSEVHFNTLPQWLEWIESSHPVDKIELGLDRVRTVFQRMKLDLSGSQKVIVGGTNGKGSTIAMLDQVLRDQGETVGCFTSPHFLRYNERIKLNGQSVSDELIIRAFMAIERARDQVALTYFEYNTLAALHVFATEKPDVMLLEVGLGGRLDAINIVDADISVVTTVSVDHIDWLGDDREQIGYEKAGIYRPGCPAVCGDSTPPQRLVAYANEIGAELYLRDQAFTVMQEDQSSWTWQSKQADGTLLAFSGLSELTLPKANAATVIQVLQILDRLPQAELLSNSLKSASLTGRMQAVSQNGIQYTLDVAHNPEAAEYLSEQLRAKPVKGRTFMVLGMLADKDIDEVLKHLTSVVDRWYLAGLDVPRGQTAEALGEKLKQQGVIVTPESAYATVRIALKAVKASAKPDDRVVVAGSFFTVAEALTVLNMDDKN</sequence>
<dbReference type="InterPro" id="IPR013221">
    <property type="entry name" value="Mur_ligase_cen"/>
</dbReference>
<dbReference type="GO" id="GO:0008841">
    <property type="term" value="F:dihydrofolate synthase activity"/>
    <property type="evidence" value="ECO:0007669"/>
    <property type="project" value="UniProtKB-EC"/>
</dbReference>
<comment type="catalytic activity">
    <reaction evidence="19">
        <text>(6R)-5,10-methylenetetrahydrofolyl-(gamma-L-Glu)(n) + L-glutamate + ATP = (6R)-5,10-methylenetetrahydrofolyl-(gamma-L-Glu)(n+1) + ADP + phosphate + H(+)</text>
        <dbReference type="Rhea" id="RHEA:51912"/>
        <dbReference type="Rhea" id="RHEA-COMP:13257"/>
        <dbReference type="Rhea" id="RHEA-COMP:13258"/>
        <dbReference type="ChEBI" id="CHEBI:15378"/>
        <dbReference type="ChEBI" id="CHEBI:29985"/>
        <dbReference type="ChEBI" id="CHEBI:30616"/>
        <dbReference type="ChEBI" id="CHEBI:43474"/>
        <dbReference type="ChEBI" id="CHEBI:136572"/>
        <dbReference type="ChEBI" id="CHEBI:456216"/>
        <dbReference type="EC" id="6.3.2.17"/>
    </reaction>
</comment>
<dbReference type="OrthoDB" id="9809356at2"/>
<evidence type="ECO:0000259" key="23">
    <source>
        <dbReference type="Pfam" id="PF08245"/>
    </source>
</evidence>
<keyword evidence="13" id="KW-0289">Folate biosynthesis</keyword>
<comment type="catalytic activity">
    <reaction evidence="20">
        <text>7,8-dihydropteroate + L-glutamate + ATP = 7,8-dihydrofolate + ADP + phosphate + H(+)</text>
        <dbReference type="Rhea" id="RHEA:23584"/>
        <dbReference type="ChEBI" id="CHEBI:15378"/>
        <dbReference type="ChEBI" id="CHEBI:17839"/>
        <dbReference type="ChEBI" id="CHEBI:29985"/>
        <dbReference type="ChEBI" id="CHEBI:30616"/>
        <dbReference type="ChEBI" id="CHEBI:43474"/>
        <dbReference type="ChEBI" id="CHEBI:57451"/>
        <dbReference type="ChEBI" id="CHEBI:456216"/>
        <dbReference type="EC" id="6.3.2.12"/>
    </reaction>
</comment>
<comment type="similarity">
    <text evidence="4 21">Belongs to the folylpolyglutamate synthase family.</text>
</comment>
<dbReference type="InterPro" id="IPR001645">
    <property type="entry name" value="Folylpolyglutamate_synth"/>
</dbReference>
<dbReference type="InterPro" id="IPR004101">
    <property type="entry name" value="Mur_ligase_C"/>
</dbReference>
<dbReference type="Gene3D" id="3.40.1190.10">
    <property type="entry name" value="Mur-like, catalytic domain"/>
    <property type="match status" value="1"/>
</dbReference>
<dbReference type="PANTHER" id="PTHR11136">
    <property type="entry name" value="FOLYLPOLYGLUTAMATE SYNTHASE-RELATED"/>
    <property type="match status" value="1"/>
</dbReference>
<evidence type="ECO:0000256" key="21">
    <source>
        <dbReference type="PIRNR" id="PIRNR001563"/>
    </source>
</evidence>
<evidence type="ECO:0000256" key="16">
    <source>
        <dbReference type="ARBA" id="ARBA00032510"/>
    </source>
</evidence>
<dbReference type="InterPro" id="IPR036565">
    <property type="entry name" value="Mur-like_cat_sf"/>
</dbReference>
<evidence type="ECO:0000256" key="9">
    <source>
        <dbReference type="ARBA" id="ARBA00022723"/>
    </source>
</evidence>
<comment type="catalytic activity">
    <reaction evidence="17">
        <text>(6S)-5,6,7,8-tetrahydrofolyl-(gamma-L-Glu)(n) + L-glutamate + ATP = (6S)-5,6,7,8-tetrahydrofolyl-(gamma-L-Glu)(n+1) + ADP + phosphate + H(+)</text>
        <dbReference type="Rhea" id="RHEA:10580"/>
        <dbReference type="Rhea" id="RHEA-COMP:14738"/>
        <dbReference type="Rhea" id="RHEA-COMP:14740"/>
        <dbReference type="ChEBI" id="CHEBI:15378"/>
        <dbReference type="ChEBI" id="CHEBI:29985"/>
        <dbReference type="ChEBI" id="CHEBI:30616"/>
        <dbReference type="ChEBI" id="CHEBI:43474"/>
        <dbReference type="ChEBI" id="CHEBI:141005"/>
        <dbReference type="ChEBI" id="CHEBI:456216"/>
        <dbReference type="EC" id="6.3.2.17"/>
    </reaction>
</comment>
<evidence type="ECO:0000256" key="4">
    <source>
        <dbReference type="ARBA" id="ARBA00008276"/>
    </source>
</evidence>
<keyword evidence="11 21" id="KW-0067">ATP-binding</keyword>
<evidence type="ECO:0000256" key="19">
    <source>
        <dbReference type="ARBA" id="ARBA00049035"/>
    </source>
</evidence>
<comment type="catalytic activity">
    <reaction evidence="18">
        <text>10-formyltetrahydrofolyl-(gamma-L-Glu)(n) + L-glutamate + ATP = 10-formyltetrahydrofolyl-(gamma-L-Glu)(n+1) + ADP + phosphate + H(+)</text>
        <dbReference type="Rhea" id="RHEA:51904"/>
        <dbReference type="Rhea" id="RHEA-COMP:13088"/>
        <dbReference type="Rhea" id="RHEA-COMP:14300"/>
        <dbReference type="ChEBI" id="CHEBI:15378"/>
        <dbReference type="ChEBI" id="CHEBI:29985"/>
        <dbReference type="ChEBI" id="CHEBI:30616"/>
        <dbReference type="ChEBI" id="CHEBI:43474"/>
        <dbReference type="ChEBI" id="CHEBI:134413"/>
        <dbReference type="ChEBI" id="CHEBI:456216"/>
        <dbReference type="EC" id="6.3.2.17"/>
    </reaction>
</comment>
<dbReference type="EMBL" id="AP014545">
    <property type="protein sequence ID" value="BBB26383.1"/>
    <property type="molecule type" value="Genomic_DNA"/>
</dbReference>
<evidence type="ECO:0000256" key="7">
    <source>
        <dbReference type="ARBA" id="ARBA00019357"/>
    </source>
</evidence>
<evidence type="ECO:0000256" key="20">
    <source>
        <dbReference type="ARBA" id="ARBA00049161"/>
    </source>
</evidence>
<comment type="pathway">
    <text evidence="2">Cofactor biosynthesis; tetrahydrofolate biosynthesis; 7,8-dihydrofolate from 2-amino-4-hydroxy-6-hydroxymethyl-7,8-dihydropteridine diphosphate and 4-aminobenzoate: step 2/2.</text>
</comment>
<dbReference type="Proteomes" id="UP000595663">
    <property type="component" value="Chromosome"/>
</dbReference>
<evidence type="ECO:0000256" key="2">
    <source>
        <dbReference type="ARBA" id="ARBA00004799"/>
    </source>
</evidence>
<dbReference type="InterPro" id="IPR036615">
    <property type="entry name" value="Mur_ligase_C_dom_sf"/>
</dbReference>
<feature type="domain" description="Mur ligase C-terminal" evidence="22">
    <location>
        <begin position="291"/>
        <end position="415"/>
    </location>
</feature>
<dbReference type="RefSeq" id="WP_019622291.1">
    <property type="nucleotide sequence ID" value="NZ_AP014545.1"/>
</dbReference>
<evidence type="ECO:0000256" key="14">
    <source>
        <dbReference type="ARBA" id="ARBA00030048"/>
    </source>
</evidence>
<dbReference type="GO" id="GO:0046654">
    <property type="term" value="P:tetrahydrofolate biosynthetic process"/>
    <property type="evidence" value="ECO:0007669"/>
    <property type="project" value="UniProtKB-UniPathway"/>
</dbReference>
<proteinExistence type="inferred from homology"/>
<dbReference type="Pfam" id="PF02875">
    <property type="entry name" value="Mur_ligase_C"/>
    <property type="match status" value="1"/>
</dbReference>
<dbReference type="SUPFAM" id="SSF53623">
    <property type="entry name" value="MurD-like peptide ligases, catalytic domain"/>
    <property type="match status" value="1"/>
</dbReference>
<feature type="domain" description="Mur ligase central" evidence="23">
    <location>
        <begin position="51"/>
        <end position="189"/>
    </location>
</feature>
<dbReference type="EC" id="6.3.2.12" evidence="5"/>
<dbReference type="PIRSF" id="PIRSF001563">
    <property type="entry name" value="Folylpolyglu_synth"/>
    <property type="match status" value="1"/>
</dbReference>
<keyword evidence="8 21" id="KW-0436">Ligase</keyword>
<evidence type="ECO:0000256" key="8">
    <source>
        <dbReference type="ARBA" id="ARBA00022598"/>
    </source>
</evidence>
<evidence type="ECO:0000256" key="10">
    <source>
        <dbReference type="ARBA" id="ARBA00022741"/>
    </source>
</evidence>
<dbReference type="NCBIfam" id="NF008101">
    <property type="entry name" value="PRK10846.1"/>
    <property type="match status" value="1"/>
</dbReference>
<dbReference type="GO" id="GO:0005524">
    <property type="term" value="F:ATP binding"/>
    <property type="evidence" value="ECO:0007669"/>
    <property type="project" value="UniProtKB-KW"/>
</dbReference>
<dbReference type="Gene3D" id="3.90.190.20">
    <property type="entry name" value="Mur ligase, C-terminal domain"/>
    <property type="match status" value="1"/>
</dbReference>
<accession>A0A7R6PN21</accession>
<dbReference type="SUPFAM" id="SSF53244">
    <property type="entry name" value="MurD-like peptide ligases, peptide-binding domain"/>
    <property type="match status" value="1"/>
</dbReference>
<evidence type="ECO:0000256" key="6">
    <source>
        <dbReference type="ARBA" id="ARBA00013025"/>
    </source>
</evidence>
<dbReference type="Pfam" id="PF08245">
    <property type="entry name" value="Mur_ligase_M"/>
    <property type="match status" value="1"/>
</dbReference>
<keyword evidence="9" id="KW-0479">Metal-binding</keyword>
<dbReference type="GO" id="GO:0004326">
    <property type="term" value="F:tetrahydrofolylpolyglutamate synthase activity"/>
    <property type="evidence" value="ECO:0007669"/>
    <property type="project" value="UniProtKB-EC"/>
</dbReference>
<protein>
    <recommendedName>
        <fullName evidence="7">Dihydrofolate synthase/folylpolyglutamate synthase</fullName>
        <ecNumber evidence="5">6.3.2.12</ecNumber>
        <ecNumber evidence="6">6.3.2.17</ecNumber>
    </recommendedName>
    <alternativeName>
        <fullName evidence="16">Folylpoly-gamma-glutamate synthetase-dihydrofolate synthetase</fullName>
    </alternativeName>
    <alternativeName>
        <fullName evidence="14">Folylpolyglutamate synthetase</fullName>
    </alternativeName>
    <alternativeName>
        <fullName evidence="15">Tetrahydrofolylpolyglutamate synthase</fullName>
    </alternativeName>
</protein>
<evidence type="ECO:0000256" key="12">
    <source>
        <dbReference type="ARBA" id="ARBA00022842"/>
    </source>
</evidence>
<evidence type="ECO:0000313" key="25">
    <source>
        <dbReference type="Proteomes" id="UP000595663"/>
    </source>
</evidence>
<dbReference type="NCBIfam" id="TIGR01499">
    <property type="entry name" value="folC"/>
    <property type="match status" value="1"/>
</dbReference>
<evidence type="ECO:0000256" key="11">
    <source>
        <dbReference type="ARBA" id="ARBA00022840"/>
    </source>
</evidence>
<keyword evidence="12" id="KW-0460">Magnesium</keyword>
<dbReference type="EC" id="6.3.2.17" evidence="6"/>
<dbReference type="AlphaFoldDB" id="A0A7R6PN21"/>
<evidence type="ECO:0000313" key="24">
    <source>
        <dbReference type="EMBL" id="BBB26383.1"/>
    </source>
</evidence>
<evidence type="ECO:0000256" key="13">
    <source>
        <dbReference type="ARBA" id="ARBA00022909"/>
    </source>
</evidence>
<comment type="pathway">
    <text evidence="3">Cofactor biosynthesis; tetrahydrofolylpolyglutamate biosynthesis.</text>
</comment>
<evidence type="ECO:0000256" key="15">
    <source>
        <dbReference type="ARBA" id="ARBA00030592"/>
    </source>
</evidence>
<dbReference type="GO" id="GO:0046656">
    <property type="term" value="P:folic acid biosynthetic process"/>
    <property type="evidence" value="ECO:0007669"/>
    <property type="project" value="UniProtKB-KW"/>
</dbReference>
<organism evidence="24 25">
    <name type="scientific">Amphritea japonica ATCC BAA-1530</name>
    <dbReference type="NCBI Taxonomy" id="1278309"/>
    <lineage>
        <taxon>Bacteria</taxon>
        <taxon>Pseudomonadati</taxon>
        <taxon>Pseudomonadota</taxon>
        <taxon>Gammaproteobacteria</taxon>
        <taxon>Oceanospirillales</taxon>
        <taxon>Oceanospirillaceae</taxon>
        <taxon>Amphritea</taxon>
    </lineage>
</organism>
<dbReference type="GO" id="GO:0046872">
    <property type="term" value="F:metal ion binding"/>
    <property type="evidence" value="ECO:0007669"/>
    <property type="project" value="UniProtKB-KW"/>
</dbReference>
<dbReference type="UniPathway" id="UPA00077">
    <property type="reaction ID" value="UER00157"/>
</dbReference>
<keyword evidence="10 21" id="KW-0547">Nucleotide-binding</keyword>
<reference evidence="24 25" key="1">
    <citation type="journal article" date="2008" name="Int. J. Syst. Evol. Microbiol.">
        <title>Amphritea japonica sp. nov. and Amphritea balenae sp. nov., isolated from the sediment adjacent to sperm whale carcasses off Kagoshima, Japan.</title>
        <authorList>
            <person name="Miyazaki M."/>
            <person name="Nogi Y."/>
            <person name="Fujiwara Y."/>
            <person name="Kawato M."/>
            <person name="Nagahama T."/>
            <person name="Kubokawa K."/>
            <person name="Horikoshi K."/>
        </authorList>
    </citation>
    <scope>NUCLEOTIDE SEQUENCE [LARGE SCALE GENOMIC DNA]</scope>
    <source>
        <strain evidence="24 25">ATCC BAA-1530</strain>
    </source>
</reference>
<evidence type="ECO:0000259" key="22">
    <source>
        <dbReference type="Pfam" id="PF02875"/>
    </source>
</evidence>